<dbReference type="Proteomes" id="UP000241818">
    <property type="component" value="Unassembled WGS sequence"/>
</dbReference>
<sequence>MFVVHVCLSVCSLSIDYTYMYIAYTYTYIYIHHPCTASVCTQPREIKSPAGAAAHLDQTEILNLDYWKISGASSYFIQVLSYFSRIDRYPLIVPLPLLDSHSPFLFLLLSFFFFFFFSPPLSAPLSPAPLSKVPPPLNAAIIPYLSIM</sequence>
<accession>A0A2T3AWG5</accession>
<keyword evidence="1" id="KW-1133">Transmembrane helix</keyword>
<dbReference type="InParanoid" id="A0A2T3AWG5"/>
<dbReference type="RefSeq" id="XP_024718961.1">
    <property type="nucleotide sequence ID" value="XM_024865370.1"/>
</dbReference>
<organism evidence="2 3">
    <name type="scientific">Amorphotheca resinae ATCC 22711</name>
    <dbReference type="NCBI Taxonomy" id="857342"/>
    <lineage>
        <taxon>Eukaryota</taxon>
        <taxon>Fungi</taxon>
        <taxon>Dikarya</taxon>
        <taxon>Ascomycota</taxon>
        <taxon>Pezizomycotina</taxon>
        <taxon>Leotiomycetes</taxon>
        <taxon>Helotiales</taxon>
        <taxon>Amorphothecaceae</taxon>
        <taxon>Amorphotheca</taxon>
    </lineage>
</organism>
<protein>
    <submittedName>
        <fullName evidence="2">Uncharacterized protein</fullName>
    </submittedName>
</protein>
<proteinExistence type="predicted"/>
<dbReference type="AlphaFoldDB" id="A0A2T3AWG5"/>
<evidence type="ECO:0000313" key="2">
    <source>
        <dbReference type="EMBL" id="PSS12970.1"/>
    </source>
</evidence>
<keyword evidence="3" id="KW-1185">Reference proteome</keyword>
<reference evidence="2 3" key="1">
    <citation type="journal article" date="2018" name="New Phytol.">
        <title>Comparative genomics and transcriptomics depict ericoid mycorrhizal fungi as versatile saprotrophs and plant mutualists.</title>
        <authorList>
            <person name="Martino E."/>
            <person name="Morin E."/>
            <person name="Grelet G.A."/>
            <person name="Kuo A."/>
            <person name="Kohler A."/>
            <person name="Daghino S."/>
            <person name="Barry K.W."/>
            <person name="Cichocki N."/>
            <person name="Clum A."/>
            <person name="Dockter R.B."/>
            <person name="Hainaut M."/>
            <person name="Kuo R.C."/>
            <person name="LaButti K."/>
            <person name="Lindahl B.D."/>
            <person name="Lindquist E.A."/>
            <person name="Lipzen A."/>
            <person name="Khouja H.R."/>
            <person name="Magnuson J."/>
            <person name="Murat C."/>
            <person name="Ohm R.A."/>
            <person name="Singer S.W."/>
            <person name="Spatafora J.W."/>
            <person name="Wang M."/>
            <person name="Veneault-Fourrey C."/>
            <person name="Henrissat B."/>
            <person name="Grigoriev I.V."/>
            <person name="Martin F.M."/>
            <person name="Perotto S."/>
        </authorList>
    </citation>
    <scope>NUCLEOTIDE SEQUENCE [LARGE SCALE GENOMIC DNA]</scope>
    <source>
        <strain evidence="2 3">ATCC 22711</strain>
    </source>
</reference>
<dbReference type="GeneID" id="36573451"/>
<name>A0A2T3AWG5_AMORE</name>
<keyword evidence="1" id="KW-0472">Membrane</keyword>
<evidence type="ECO:0000256" key="1">
    <source>
        <dbReference type="SAM" id="Phobius"/>
    </source>
</evidence>
<gene>
    <name evidence="2" type="ORF">M430DRAFT_263156</name>
</gene>
<dbReference type="EMBL" id="KZ679014">
    <property type="protein sequence ID" value="PSS12970.1"/>
    <property type="molecule type" value="Genomic_DNA"/>
</dbReference>
<keyword evidence="1" id="KW-0812">Transmembrane</keyword>
<feature type="transmembrane region" description="Helical" evidence="1">
    <location>
        <begin position="104"/>
        <end position="122"/>
    </location>
</feature>
<evidence type="ECO:0000313" key="3">
    <source>
        <dbReference type="Proteomes" id="UP000241818"/>
    </source>
</evidence>